<evidence type="ECO:0008006" key="4">
    <source>
        <dbReference type="Google" id="ProtNLM"/>
    </source>
</evidence>
<evidence type="ECO:0000313" key="2">
    <source>
        <dbReference type="EMBL" id="PJF47802.1"/>
    </source>
</evidence>
<accession>A0A2M8QDH4</accession>
<comment type="caution">
    <text evidence="2">The sequence shown here is derived from an EMBL/GenBank/DDBJ whole genome shotgun (WGS) entry which is preliminary data.</text>
</comment>
<feature type="transmembrane region" description="Helical" evidence="1">
    <location>
        <begin position="46"/>
        <end position="66"/>
    </location>
</feature>
<feature type="non-terminal residue" evidence="2">
    <location>
        <position position="68"/>
    </location>
</feature>
<keyword evidence="1" id="KW-1133">Transmembrane helix</keyword>
<keyword evidence="1" id="KW-0472">Membrane</keyword>
<sequence length="68" mass="7349">MAAAIPAFLVLLPLIGLALTWLHLDGEIWAHLWRTLLPEMLLNTTLLMLGVGATTLALGTTLAWLVTT</sequence>
<dbReference type="Proteomes" id="UP000230790">
    <property type="component" value="Unassembled WGS sequence"/>
</dbReference>
<organism evidence="2 3">
    <name type="scientific">Candidatus Thermofonsia Clade 3 bacterium</name>
    <dbReference type="NCBI Taxonomy" id="2364212"/>
    <lineage>
        <taxon>Bacteria</taxon>
        <taxon>Bacillati</taxon>
        <taxon>Chloroflexota</taxon>
        <taxon>Candidatus Thermofontia</taxon>
        <taxon>Candidatus Thermofonsia Clade 3</taxon>
    </lineage>
</organism>
<gene>
    <name evidence="2" type="ORF">CUN48_06900</name>
</gene>
<reference evidence="2 3" key="1">
    <citation type="submission" date="2017-11" db="EMBL/GenBank/DDBJ databases">
        <title>Evolution of Phototrophy in the Chloroflexi Phylum Driven by Horizontal Gene Transfer.</title>
        <authorList>
            <person name="Ward L.M."/>
            <person name="Hemp J."/>
            <person name="Shih P.M."/>
            <person name="Mcglynn S.E."/>
            <person name="Fischer W."/>
        </authorList>
    </citation>
    <scope>NUCLEOTIDE SEQUENCE [LARGE SCALE GENOMIC DNA]</scope>
    <source>
        <strain evidence="2">JP3_7</strain>
    </source>
</reference>
<evidence type="ECO:0000313" key="3">
    <source>
        <dbReference type="Proteomes" id="UP000230790"/>
    </source>
</evidence>
<name>A0A2M8QDH4_9CHLR</name>
<protein>
    <recommendedName>
        <fullName evidence="4">Molybdate ABC transporter permease subunit</fullName>
    </recommendedName>
</protein>
<proteinExistence type="predicted"/>
<evidence type="ECO:0000256" key="1">
    <source>
        <dbReference type="SAM" id="Phobius"/>
    </source>
</evidence>
<dbReference type="EMBL" id="PGTN01000035">
    <property type="protein sequence ID" value="PJF47802.1"/>
    <property type="molecule type" value="Genomic_DNA"/>
</dbReference>
<dbReference type="AlphaFoldDB" id="A0A2M8QDH4"/>
<keyword evidence="1" id="KW-0812">Transmembrane</keyword>